<gene>
    <name evidence="3" type="ORF">AWRI4620_LOCUS8374</name>
</gene>
<feature type="transmembrane region" description="Helical" evidence="2">
    <location>
        <begin position="59"/>
        <end position="79"/>
    </location>
</feature>
<protein>
    <recommendedName>
        <fullName evidence="5">MARVEL domain-containing protein</fullName>
    </recommendedName>
</protein>
<keyword evidence="2" id="KW-0812">Transmembrane</keyword>
<sequence>MGIFKGGALRLLQTALYFLCFCCAAIIIGIFSFFLAVLADHNLDIPTKWKAVEGLSGVITLYTICTVLLTCCLAGITFLSALGLLFDILCMGGMIAIAVLTRQGAKSCKNNVVTPIGNGPANNAIPFTQGRHNFSPNLGTACKLNKAVFAVAIAGAVLFLCTALMQLALMRHHKKEKRFGPSPSNDYTSGTAPKRSLFVRKPKTVPTDDYAEKGVIGTNPNPLPVGHTIRPSNDTAYSGNTAVGANPTVIQKEGLTHDGHAPHVGYSPHDREIPATTTIPRSYGNERNVGTIPDRTADVPAGAIPSVHGGYYTSPGVASTRDF</sequence>
<feature type="region of interest" description="Disordered" evidence="1">
    <location>
        <begin position="175"/>
        <end position="199"/>
    </location>
</feature>
<feature type="transmembrane region" description="Helical" evidence="2">
    <location>
        <begin position="84"/>
        <end position="101"/>
    </location>
</feature>
<keyword evidence="4" id="KW-1185">Reference proteome</keyword>
<evidence type="ECO:0000313" key="4">
    <source>
        <dbReference type="Proteomes" id="UP000745764"/>
    </source>
</evidence>
<feature type="transmembrane region" description="Helical" evidence="2">
    <location>
        <begin position="147"/>
        <end position="169"/>
    </location>
</feature>
<organism evidence="3 4">
    <name type="scientific">Aureobasidium uvarum</name>
    <dbReference type="NCBI Taxonomy" id="2773716"/>
    <lineage>
        <taxon>Eukaryota</taxon>
        <taxon>Fungi</taxon>
        <taxon>Dikarya</taxon>
        <taxon>Ascomycota</taxon>
        <taxon>Pezizomycotina</taxon>
        <taxon>Dothideomycetes</taxon>
        <taxon>Dothideomycetidae</taxon>
        <taxon>Dothideales</taxon>
        <taxon>Saccotheciaceae</taxon>
        <taxon>Aureobasidium</taxon>
    </lineage>
</organism>
<keyword evidence="2" id="KW-1133">Transmembrane helix</keyword>
<feature type="region of interest" description="Disordered" evidence="1">
    <location>
        <begin position="255"/>
        <end position="295"/>
    </location>
</feature>
<evidence type="ECO:0000256" key="2">
    <source>
        <dbReference type="SAM" id="Phobius"/>
    </source>
</evidence>
<dbReference type="OrthoDB" id="5342507at2759"/>
<proteinExistence type="predicted"/>
<dbReference type="Proteomes" id="UP000745764">
    <property type="component" value="Unassembled WGS sequence"/>
</dbReference>
<feature type="transmembrane region" description="Helical" evidence="2">
    <location>
        <begin position="15"/>
        <end position="39"/>
    </location>
</feature>
<accession>A0A9N8KWV0</accession>
<evidence type="ECO:0000256" key="1">
    <source>
        <dbReference type="SAM" id="MobiDB-lite"/>
    </source>
</evidence>
<dbReference type="EMBL" id="CAINUL010000017">
    <property type="protein sequence ID" value="CAD0114119.1"/>
    <property type="molecule type" value="Genomic_DNA"/>
</dbReference>
<name>A0A9N8KWV0_9PEZI</name>
<dbReference type="AlphaFoldDB" id="A0A9N8KWV0"/>
<keyword evidence="2" id="KW-0472">Membrane</keyword>
<comment type="caution">
    <text evidence="3">The sequence shown here is derived from an EMBL/GenBank/DDBJ whole genome shotgun (WGS) entry which is preliminary data.</text>
</comment>
<evidence type="ECO:0000313" key="3">
    <source>
        <dbReference type="EMBL" id="CAD0114119.1"/>
    </source>
</evidence>
<evidence type="ECO:0008006" key="5">
    <source>
        <dbReference type="Google" id="ProtNLM"/>
    </source>
</evidence>
<feature type="compositionally biased region" description="Polar residues" evidence="1">
    <location>
        <begin position="182"/>
        <end position="191"/>
    </location>
</feature>
<reference evidence="3" key="1">
    <citation type="submission" date="2020-06" db="EMBL/GenBank/DDBJ databases">
        <authorList>
            <person name="Onetto C."/>
        </authorList>
    </citation>
    <scope>NUCLEOTIDE SEQUENCE</scope>
</reference>